<proteinExistence type="predicted"/>
<sequence length="177" mass="19771">MDGSHLRAVLLALAPLQRLLVDGELAFAVYRAVEQVDGGPERIIKTSSLSLVMDELPCLFGRAHRRPHGRMAKDRGCFVLRCEGAARTRAASVDERRAKRKQASRKLAGRDRRESGSTAKFGFNILKQAPARWMRPGSENRGPTLILPRERSKPAETLPGLAKWERGVAGRTHRKKR</sequence>
<dbReference type="EMBL" id="CP030050">
    <property type="protein sequence ID" value="QOZ66777.1"/>
    <property type="molecule type" value="Genomic_DNA"/>
</dbReference>
<feature type="region of interest" description="Disordered" evidence="1">
    <location>
        <begin position="134"/>
        <end position="177"/>
    </location>
</feature>
<gene>
    <name evidence="2" type="ORF">WN72_10940</name>
</gene>
<name>A0AAE7NK39_9BRAD</name>
<evidence type="ECO:0000313" key="3">
    <source>
        <dbReference type="Proteomes" id="UP000594015"/>
    </source>
</evidence>
<reference evidence="2 3" key="1">
    <citation type="submission" date="2018-06" db="EMBL/GenBank/DDBJ databases">
        <title>Comparative genomics of Bradyrhizobium nodulating Arachidis hypogaea.</title>
        <authorList>
            <person name="Li Y."/>
        </authorList>
    </citation>
    <scope>NUCLEOTIDE SEQUENCE [LARGE SCALE GENOMIC DNA]</scope>
    <source>
        <strain evidence="2 3">CCBAU 051107</strain>
    </source>
</reference>
<feature type="region of interest" description="Disordered" evidence="1">
    <location>
        <begin position="93"/>
        <end position="115"/>
    </location>
</feature>
<evidence type="ECO:0000256" key="1">
    <source>
        <dbReference type="SAM" id="MobiDB-lite"/>
    </source>
</evidence>
<protein>
    <submittedName>
        <fullName evidence="2">Uncharacterized protein</fullName>
    </submittedName>
</protein>
<organism evidence="2 3">
    <name type="scientific">Bradyrhizobium arachidis</name>
    <dbReference type="NCBI Taxonomy" id="858423"/>
    <lineage>
        <taxon>Bacteria</taxon>
        <taxon>Pseudomonadati</taxon>
        <taxon>Pseudomonadota</taxon>
        <taxon>Alphaproteobacteria</taxon>
        <taxon>Hyphomicrobiales</taxon>
        <taxon>Nitrobacteraceae</taxon>
        <taxon>Bradyrhizobium</taxon>
    </lineage>
</organism>
<dbReference type="KEGG" id="barh:WN72_10940"/>
<dbReference type="Proteomes" id="UP000594015">
    <property type="component" value="Chromosome"/>
</dbReference>
<dbReference type="AlphaFoldDB" id="A0AAE7NK39"/>
<evidence type="ECO:0000313" key="2">
    <source>
        <dbReference type="EMBL" id="QOZ66777.1"/>
    </source>
</evidence>
<accession>A0AAE7NK39</accession>